<evidence type="ECO:0000313" key="3">
    <source>
        <dbReference type="Proteomes" id="UP000267606"/>
    </source>
</evidence>
<evidence type="ECO:0000259" key="1">
    <source>
        <dbReference type="Pfam" id="PF21516"/>
    </source>
</evidence>
<feature type="domain" description="NOA1/YqeH-like C-terminal" evidence="1">
    <location>
        <begin position="71"/>
        <end position="170"/>
    </location>
</feature>
<dbReference type="PANTHER" id="PTHR46406">
    <property type="entry name" value="NITRIC OXIDE-ASSOCIATED PROTEIN 1"/>
    <property type="match status" value="1"/>
</dbReference>
<dbReference type="AlphaFoldDB" id="A0A183HQN2"/>
<dbReference type="InterPro" id="IPR048422">
    <property type="entry name" value="NOA1/YqeH-like_C"/>
</dbReference>
<dbReference type="InterPro" id="IPR052807">
    <property type="entry name" value="Mito_transl_resp_regulator"/>
</dbReference>
<accession>A0A183HQN2</accession>
<dbReference type="Pfam" id="PF21516">
    <property type="entry name" value="YqeH-like_C"/>
    <property type="match status" value="1"/>
</dbReference>
<proteinExistence type="predicted"/>
<dbReference type="WBParaSite" id="OFLC_0000979301-mRNA-1">
    <property type="protein sequence ID" value="OFLC_0000979301-mRNA-1"/>
    <property type="gene ID" value="OFLC_0000979301"/>
</dbReference>
<dbReference type="STRING" id="387005.A0A183HQN2"/>
<sequence>MFVIQILNLFTLDELINVLPRTMIMPRTFIIHSEESLLIGGIAQIDVISLPTTAAPVSNRDYPERRSGALLTVFASAELPIFIRNTSEIAAFREKYLGSSLLVVPAGNAERIARFPDLKGIEMILESTGSNKGCGDVVLSSLGWVCVTSRRGEVRLQAHTPEGRGLFLRQPALLPFCAQLRGSRIGGTAAYKVKRPVFPAPDTLLRRRKRKFSKKRKES</sequence>
<dbReference type="PANTHER" id="PTHR46406:SF1">
    <property type="entry name" value="NITRIC OXIDE-ASSOCIATED PROTEIN 1"/>
    <property type="match status" value="1"/>
</dbReference>
<dbReference type="EMBL" id="UZAJ01012387">
    <property type="protein sequence ID" value="VDO63316.1"/>
    <property type="molecule type" value="Genomic_DNA"/>
</dbReference>
<name>A0A183HQN2_9BILA</name>
<protein>
    <submittedName>
        <fullName evidence="4">MMS1_N domain-containing protein</fullName>
    </submittedName>
</protein>
<organism evidence="4">
    <name type="scientific">Onchocerca flexuosa</name>
    <dbReference type="NCBI Taxonomy" id="387005"/>
    <lineage>
        <taxon>Eukaryota</taxon>
        <taxon>Metazoa</taxon>
        <taxon>Ecdysozoa</taxon>
        <taxon>Nematoda</taxon>
        <taxon>Chromadorea</taxon>
        <taxon>Rhabditida</taxon>
        <taxon>Spirurina</taxon>
        <taxon>Spiruromorpha</taxon>
        <taxon>Filarioidea</taxon>
        <taxon>Onchocercidae</taxon>
        <taxon>Onchocerca</taxon>
    </lineage>
</organism>
<dbReference type="Proteomes" id="UP000267606">
    <property type="component" value="Unassembled WGS sequence"/>
</dbReference>
<reference evidence="2 3" key="2">
    <citation type="submission" date="2018-11" db="EMBL/GenBank/DDBJ databases">
        <authorList>
            <consortium name="Pathogen Informatics"/>
        </authorList>
    </citation>
    <scope>NUCLEOTIDE SEQUENCE [LARGE SCALE GENOMIC DNA]</scope>
</reference>
<gene>
    <name evidence="2" type="ORF">OFLC_LOCUS9792</name>
</gene>
<evidence type="ECO:0000313" key="2">
    <source>
        <dbReference type="EMBL" id="VDO63316.1"/>
    </source>
</evidence>
<reference evidence="4" key="1">
    <citation type="submission" date="2016-06" db="UniProtKB">
        <authorList>
            <consortium name="WormBaseParasite"/>
        </authorList>
    </citation>
    <scope>IDENTIFICATION</scope>
</reference>
<evidence type="ECO:0000313" key="4">
    <source>
        <dbReference type="WBParaSite" id="OFLC_0000979301-mRNA-1"/>
    </source>
</evidence>
<keyword evidence="3" id="KW-1185">Reference proteome</keyword>